<gene>
    <name evidence="1" type="ORF">LEMA_uP065730.1</name>
</gene>
<protein>
    <submittedName>
        <fullName evidence="1">Uncharacterized protein</fullName>
    </submittedName>
</protein>
<dbReference type="VEuPathDB" id="FungiDB:LEMA_uP065730.1"/>
<keyword evidence="2" id="KW-1185">Reference proteome</keyword>
<organism evidence="1 2">
    <name type="scientific">Leptosphaeria maculans (strain JN3 / isolate v23.1.3 / race Av1-4-5-6-7-8)</name>
    <name type="common">Blackleg fungus</name>
    <name type="synonym">Phoma lingam</name>
    <dbReference type="NCBI Taxonomy" id="985895"/>
    <lineage>
        <taxon>Eukaryota</taxon>
        <taxon>Fungi</taxon>
        <taxon>Dikarya</taxon>
        <taxon>Ascomycota</taxon>
        <taxon>Pezizomycotina</taxon>
        <taxon>Dothideomycetes</taxon>
        <taxon>Pleosporomycetidae</taxon>
        <taxon>Pleosporales</taxon>
        <taxon>Pleosporineae</taxon>
        <taxon>Leptosphaeriaceae</taxon>
        <taxon>Plenodomus</taxon>
        <taxon>Plenodomus lingam/Leptosphaeria maculans species complex</taxon>
    </lineage>
</organism>
<proteinExistence type="predicted"/>
<evidence type="ECO:0000313" key="1">
    <source>
        <dbReference type="EMBL" id="CBX90447.1"/>
    </source>
</evidence>
<evidence type="ECO:0000313" key="2">
    <source>
        <dbReference type="Proteomes" id="UP000002668"/>
    </source>
</evidence>
<dbReference type="EMBL" id="FP929064">
    <property type="protein sequence ID" value="CBX90447.1"/>
    <property type="molecule type" value="Genomic_DNA"/>
</dbReference>
<sequence>MWHSHNLLKSPRMSKRIRSAVRTGSLNHQLALASLY</sequence>
<accession>E4ZGM7</accession>
<dbReference type="Proteomes" id="UP000002668">
    <property type="component" value="Genome"/>
</dbReference>
<dbReference type="AlphaFoldDB" id="E4ZGM7"/>
<dbReference type="InParanoid" id="E4ZGM7"/>
<name>E4ZGM7_LEPMJ</name>
<dbReference type="HOGENOM" id="CLU_3359843_0_0_1"/>
<reference evidence="2" key="1">
    <citation type="journal article" date="2011" name="Nat. Commun.">
        <title>Effector diversification within compartments of the Leptosphaeria maculans genome affected by Repeat-Induced Point mutations.</title>
        <authorList>
            <person name="Rouxel T."/>
            <person name="Grandaubert J."/>
            <person name="Hane J.K."/>
            <person name="Hoede C."/>
            <person name="van de Wouw A.P."/>
            <person name="Couloux A."/>
            <person name="Dominguez V."/>
            <person name="Anthouard V."/>
            <person name="Bally P."/>
            <person name="Bourras S."/>
            <person name="Cozijnsen A.J."/>
            <person name="Ciuffetti L.M."/>
            <person name="Degrave A."/>
            <person name="Dilmaghani A."/>
            <person name="Duret L."/>
            <person name="Fudal I."/>
            <person name="Goodwin S.B."/>
            <person name="Gout L."/>
            <person name="Glaser N."/>
            <person name="Linglin J."/>
            <person name="Kema G.H.J."/>
            <person name="Lapalu N."/>
            <person name="Lawrence C.B."/>
            <person name="May K."/>
            <person name="Meyer M."/>
            <person name="Ollivier B."/>
            <person name="Poulain J."/>
            <person name="Schoch C.L."/>
            <person name="Simon A."/>
            <person name="Spatafora J.W."/>
            <person name="Stachowiak A."/>
            <person name="Turgeon B.G."/>
            <person name="Tyler B.M."/>
            <person name="Vincent D."/>
            <person name="Weissenbach J."/>
            <person name="Amselem J."/>
            <person name="Quesneville H."/>
            <person name="Oliver R.P."/>
            <person name="Wincker P."/>
            <person name="Balesdent M.-H."/>
            <person name="Howlett B.J."/>
        </authorList>
    </citation>
    <scope>NUCLEOTIDE SEQUENCE [LARGE SCALE GENOMIC DNA]</scope>
    <source>
        <strain evidence="2">JN3 / isolate v23.1.3 / race Av1-4-5-6-7-8</strain>
    </source>
</reference>